<protein>
    <submittedName>
        <fullName evidence="2">Uncharacterized protein</fullName>
    </submittedName>
</protein>
<keyword evidence="3" id="KW-1185">Reference proteome</keyword>
<organism evidence="2 3">
    <name type="scientific">Sphenostylis stenocarpa</name>
    <dbReference type="NCBI Taxonomy" id="92480"/>
    <lineage>
        <taxon>Eukaryota</taxon>
        <taxon>Viridiplantae</taxon>
        <taxon>Streptophyta</taxon>
        <taxon>Embryophyta</taxon>
        <taxon>Tracheophyta</taxon>
        <taxon>Spermatophyta</taxon>
        <taxon>Magnoliopsida</taxon>
        <taxon>eudicotyledons</taxon>
        <taxon>Gunneridae</taxon>
        <taxon>Pentapetalae</taxon>
        <taxon>rosids</taxon>
        <taxon>fabids</taxon>
        <taxon>Fabales</taxon>
        <taxon>Fabaceae</taxon>
        <taxon>Papilionoideae</taxon>
        <taxon>50 kb inversion clade</taxon>
        <taxon>NPAAA clade</taxon>
        <taxon>indigoferoid/millettioid clade</taxon>
        <taxon>Phaseoleae</taxon>
        <taxon>Sphenostylis</taxon>
    </lineage>
</organism>
<reference evidence="2" key="1">
    <citation type="submission" date="2023-10" db="EMBL/GenBank/DDBJ databases">
        <authorList>
            <person name="Domelevo Entfellner J.-B."/>
        </authorList>
    </citation>
    <scope>NUCLEOTIDE SEQUENCE</scope>
</reference>
<feature type="transmembrane region" description="Helical" evidence="1">
    <location>
        <begin position="29"/>
        <end position="57"/>
    </location>
</feature>
<sequence length="285" mass="32565">MSSKSNLCNNFPVLLTVLQDFPHARPEGIFFGFLNCVLRLGPFIAMAFSVLVPLMGAGNEKAEMIETHFLLRLLTYFCKRGLEYVFFWLWDYPILSSFLLCPSLFPKGSVCLKIRISGYMLCFIVMGEEEVLELENDSFFIGRFGDKSIRKAIPIPASVPGRGVGWLVYSFGWVFLALEDPLHQCLCFCVRKFGAFLALVPFPIVAAIYRISLPSFDCNVSPMISRIRWPWFSSILQSKQLQFLSYTSMNLKQEYSLRKESLWNLGQLILGRYVLPGNPAWAVRM</sequence>
<dbReference type="EMBL" id="OY731407">
    <property type="protein sequence ID" value="CAJ1977322.1"/>
    <property type="molecule type" value="Genomic_DNA"/>
</dbReference>
<name>A0AA86W2N6_9FABA</name>
<evidence type="ECO:0000256" key="1">
    <source>
        <dbReference type="SAM" id="Phobius"/>
    </source>
</evidence>
<evidence type="ECO:0000313" key="2">
    <source>
        <dbReference type="EMBL" id="CAJ1977322.1"/>
    </source>
</evidence>
<evidence type="ECO:0000313" key="3">
    <source>
        <dbReference type="Proteomes" id="UP001189624"/>
    </source>
</evidence>
<keyword evidence="1" id="KW-0472">Membrane</keyword>
<gene>
    <name evidence="2" type="ORF">AYBTSS11_LOCUS29475</name>
</gene>
<keyword evidence="1" id="KW-0812">Transmembrane</keyword>
<keyword evidence="1" id="KW-1133">Transmembrane helix</keyword>
<proteinExistence type="predicted"/>
<dbReference type="Proteomes" id="UP001189624">
    <property type="component" value="Chromosome 10"/>
</dbReference>
<dbReference type="Gramene" id="rna-AYBTSS11_LOCUS29475">
    <property type="protein sequence ID" value="CAJ1977322.1"/>
    <property type="gene ID" value="gene-AYBTSS11_LOCUS29475"/>
</dbReference>
<accession>A0AA86W2N6</accession>
<dbReference type="AlphaFoldDB" id="A0AA86W2N6"/>